<feature type="compositionally biased region" description="Basic and acidic residues" evidence="1">
    <location>
        <begin position="263"/>
        <end position="283"/>
    </location>
</feature>
<sequence length="577" mass="63817">MSQFPDDQLRPTIDFITSARDPVANRQAESWRLHSERPRGGGKLTTRSSFSFGTAFGAMGTRTDAGTWFGGAARITCTLYASLYRRFSFGEFRPLLSEFQLSCSFYSPSSAFPMIKTAEVALFPFDGSVSPNLNSSVYETRFFFDATCEIGVSSDKAKSSPETGVTTRNSLTRSAGIPGRHKYGNRSDNISKRRHRSNFARTNAPKTVAAHLRPKSKYYFSHLLIVRAVVGRRTNEQIRSFQFGIKVAAMFTNPAYRTGPTDRIPESSKRDRNKCENEGKDVDGGIGIIVPRRRAVSTEGRDNGAAPSGRRIRNPRYTPAENTVDTDTAPALPVSENARMVPNFNHCDGPVDSVKSIGGSHLPFTRPNGKSVGRAAILSGQKHKTFGSLGCDIQVRNLVELSASAGVAPVAPVARTVVSCQPSLTLASPLHAFVLSPALALIVSESRRWTPLSLERHTLQEITAVAIWRRRRVPPCRNADTPYCFVALLKGITPARPSWDSDLYEGQSDSTKESNLYEHGGLLITKHHELCPIRYHRWCYNWSKHGPWRQRGQTDDRAADQILTSLVLQVQVLGKDL</sequence>
<dbReference type="Proteomes" id="UP000719412">
    <property type="component" value="Unassembled WGS sequence"/>
</dbReference>
<reference evidence="2" key="2">
    <citation type="submission" date="2021-08" db="EMBL/GenBank/DDBJ databases">
        <authorList>
            <person name="Eriksson T."/>
        </authorList>
    </citation>
    <scope>NUCLEOTIDE SEQUENCE</scope>
    <source>
        <strain evidence="2">Stoneville</strain>
        <tissue evidence="2">Whole head</tissue>
    </source>
</reference>
<reference evidence="2" key="1">
    <citation type="journal article" date="2020" name="J Insects Food Feed">
        <title>The yellow mealworm (Tenebrio molitor) genome: a resource for the emerging insects as food and feed industry.</title>
        <authorList>
            <person name="Eriksson T."/>
            <person name="Andere A."/>
            <person name="Kelstrup H."/>
            <person name="Emery V."/>
            <person name="Picard C."/>
        </authorList>
    </citation>
    <scope>NUCLEOTIDE SEQUENCE</scope>
    <source>
        <strain evidence="2">Stoneville</strain>
        <tissue evidence="2">Whole head</tissue>
    </source>
</reference>
<feature type="region of interest" description="Disordered" evidence="1">
    <location>
        <begin position="296"/>
        <end position="328"/>
    </location>
</feature>
<proteinExistence type="predicted"/>
<evidence type="ECO:0000256" key="1">
    <source>
        <dbReference type="SAM" id="MobiDB-lite"/>
    </source>
</evidence>
<feature type="region of interest" description="Disordered" evidence="1">
    <location>
        <begin position="258"/>
        <end position="284"/>
    </location>
</feature>
<evidence type="ECO:0000313" key="3">
    <source>
        <dbReference type="Proteomes" id="UP000719412"/>
    </source>
</evidence>
<feature type="region of interest" description="Disordered" evidence="1">
    <location>
        <begin position="155"/>
        <end position="189"/>
    </location>
</feature>
<comment type="caution">
    <text evidence="2">The sequence shown here is derived from an EMBL/GenBank/DDBJ whole genome shotgun (WGS) entry which is preliminary data.</text>
</comment>
<dbReference type="AlphaFoldDB" id="A0A8J6LH04"/>
<name>A0A8J6LH04_TENMO</name>
<feature type="compositionally biased region" description="Polar residues" evidence="1">
    <location>
        <begin position="160"/>
        <end position="173"/>
    </location>
</feature>
<keyword evidence="3" id="KW-1185">Reference proteome</keyword>
<evidence type="ECO:0000313" key="2">
    <source>
        <dbReference type="EMBL" id="KAH0812916.1"/>
    </source>
</evidence>
<gene>
    <name evidence="2" type="ORF">GEV33_009875</name>
</gene>
<organism evidence="2 3">
    <name type="scientific">Tenebrio molitor</name>
    <name type="common">Yellow mealworm beetle</name>
    <dbReference type="NCBI Taxonomy" id="7067"/>
    <lineage>
        <taxon>Eukaryota</taxon>
        <taxon>Metazoa</taxon>
        <taxon>Ecdysozoa</taxon>
        <taxon>Arthropoda</taxon>
        <taxon>Hexapoda</taxon>
        <taxon>Insecta</taxon>
        <taxon>Pterygota</taxon>
        <taxon>Neoptera</taxon>
        <taxon>Endopterygota</taxon>
        <taxon>Coleoptera</taxon>
        <taxon>Polyphaga</taxon>
        <taxon>Cucujiformia</taxon>
        <taxon>Tenebrionidae</taxon>
        <taxon>Tenebrio</taxon>
    </lineage>
</organism>
<accession>A0A8J6LH04</accession>
<dbReference type="EMBL" id="JABDTM020025716">
    <property type="protein sequence ID" value="KAH0812916.1"/>
    <property type="molecule type" value="Genomic_DNA"/>
</dbReference>
<protein>
    <submittedName>
        <fullName evidence="2">Uncharacterized protein</fullName>
    </submittedName>
</protein>